<feature type="compositionally biased region" description="Acidic residues" evidence="5">
    <location>
        <begin position="22"/>
        <end position="52"/>
    </location>
</feature>
<dbReference type="PRINTS" id="PR00704">
    <property type="entry name" value="CALPAIN"/>
</dbReference>
<dbReference type="InterPro" id="IPR038765">
    <property type="entry name" value="Papain-like_cys_pep_sf"/>
</dbReference>
<feature type="compositionally biased region" description="Basic and acidic residues" evidence="5">
    <location>
        <begin position="53"/>
        <end position="64"/>
    </location>
</feature>
<dbReference type="SMART" id="SM00720">
    <property type="entry name" value="calpain_III"/>
    <property type="match status" value="1"/>
</dbReference>
<feature type="compositionally biased region" description="Basic and acidic residues" evidence="5">
    <location>
        <begin position="788"/>
        <end position="802"/>
    </location>
</feature>
<dbReference type="Pfam" id="PF01067">
    <property type="entry name" value="Calpain_III"/>
    <property type="match status" value="1"/>
</dbReference>
<feature type="region of interest" description="Disordered" evidence="5">
    <location>
        <begin position="950"/>
        <end position="988"/>
    </location>
</feature>
<keyword evidence="2" id="KW-0645">Protease</keyword>
<dbReference type="InterPro" id="IPR001300">
    <property type="entry name" value="Peptidase_C2_calpain_cat"/>
</dbReference>
<comment type="similarity">
    <text evidence="1">Belongs to the peptidase C2 family.</text>
</comment>
<dbReference type="SUPFAM" id="SSF49758">
    <property type="entry name" value="Calpain large subunit, middle domain (domain III)"/>
    <property type="match status" value="1"/>
</dbReference>
<dbReference type="AlphaFoldDB" id="A0A2A6BXN3"/>
<feature type="region of interest" description="Disordered" evidence="5">
    <location>
        <begin position="788"/>
        <end position="834"/>
    </location>
</feature>
<accession>A0A8R1YEN8</accession>
<dbReference type="PANTHER" id="PTHR10183">
    <property type="entry name" value="CALPAIN"/>
    <property type="match status" value="1"/>
</dbReference>
<accession>A0A2A6BXN3</accession>
<keyword evidence="3" id="KW-0378">Hydrolase</keyword>
<dbReference type="GO" id="GO:0005737">
    <property type="term" value="C:cytoplasm"/>
    <property type="evidence" value="ECO:0000318"/>
    <property type="project" value="GO_Central"/>
</dbReference>
<proteinExistence type="inferred from homology"/>
<evidence type="ECO:0000256" key="4">
    <source>
        <dbReference type="ARBA" id="ARBA00022807"/>
    </source>
</evidence>
<dbReference type="Gene3D" id="2.60.120.380">
    <property type="match status" value="1"/>
</dbReference>
<dbReference type="Gene3D" id="3.90.70.10">
    <property type="entry name" value="Cysteine proteinases"/>
    <property type="match status" value="1"/>
</dbReference>
<dbReference type="SMART" id="SM00230">
    <property type="entry name" value="CysPc"/>
    <property type="match status" value="1"/>
</dbReference>
<dbReference type="Pfam" id="PF00648">
    <property type="entry name" value="Peptidase_C2"/>
    <property type="match status" value="1"/>
</dbReference>
<evidence type="ECO:0000313" key="7">
    <source>
        <dbReference type="Proteomes" id="UP000005239"/>
    </source>
</evidence>
<dbReference type="FunFam" id="3.90.70.10:FF:000001">
    <property type="entry name" value="Calpain-1 catalytic subunit"/>
    <property type="match status" value="1"/>
</dbReference>
<dbReference type="InterPro" id="IPR022682">
    <property type="entry name" value="Calpain_domain_III"/>
</dbReference>
<feature type="compositionally biased region" description="Basic and acidic residues" evidence="5">
    <location>
        <begin position="815"/>
        <end position="824"/>
    </location>
</feature>
<dbReference type="PANTHER" id="PTHR10183:SF433">
    <property type="entry name" value="CALPAIN-A-RELATED"/>
    <property type="match status" value="1"/>
</dbReference>
<evidence type="ECO:0000256" key="2">
    <source>
        <dbReference type="ARBA" id="ARBA00022670"/>
    </source>
</evidence>
<dbReference type="GO" id="GO:0006508">
    <property type="term" value="P:proteolysis"/>
    <property type="evidence" value="ECO:0000318"/>
    <property type="project" value="GO_Central"/>
</dbReference>
<dbReference type="CDD" id="cd00044">
    <property type="entry name" value="CysPc"/>
    <property type="match status" value="1"/>
</dbReference>
<evidence type="ECO:0000313" key="6">
    <source>
        <dbReference type="EnsemblMetazoa" id="PPA11727.1"/>
    </source>
</evidence>
<feature type="region of interest" description="Disordered" evidence="5">
    <location>
        <begin position="1"/>
        <end position="79"/>
    </location>
</feature>
<evidence type="ECO:0000256" key="3">
    <source>
        <dbReference type="ARBA" id="ARBA00022801"/>
    </source>
</evidence>
<reference evidence="6" key="2">
    <citation type="submission" date="2022-06" db="UniProtKB">
        <authorList>
            <consortium name="EnsemblMetazoa"/>
        </authorList>
    </citation>
    <scope>IDENTIFICATION</scope>
    <source>
        <strain evidence="6">PS312</strain>
    </source>
</reference>
<dbReference type="GO" id="GO:0004198">
    <property type="term" value="F:calcium-dependent cysteine-type endopeptidase activity"/>
    <property type="evidence" value="ECO:0000318"/>
    <property type="project" value="GO_Central"/>
</dbReference>
<dbReference type="InterPro" id="IPR022684">
    <property type="entry name" value="Calpain_cysteine_protease"/>
</dbReference>
<dbReference type="InterPro" id="IPR033883">
    <property type="entry name" value="C2_III"/>
</dbReference>
<evidence type="ECO:0000256" key="1">
    <source>
        <dbReference type="ARBA" id="ARBA00007623"/>
    </source>
</evidence>
<organism evidence="6 7">
    <name type="scientific">Pristionchus pacificus</name>
    <name type="common">Parasitic nematode worm</name>
    <dbReference type="NCBI Taxonomy" id="54126"/>
    <lineage>
        <taxon>Eukaryota</taxon>
        <taxon>Metazoa</taxon>
        <taxon>Ecdysozoa</taxon>
        <taxon>Nematoda</taxon>
        <taxon>Chromadorea</taxon>
        <taxon>Rhabditida</taxon>
        <taxon>Rhabditina</taxon>
        <taxon>Diplogasteromorpha</taxon>
        <taxon>Diplogasteroidea</taxon>
        <taxon>Neodiplogasteridae</taxon>
        <taxon>Pristionchus</taxon>
    </lineage>
</organism>
<protein>
    <submittedName>
        <fullName evidence="6">Clp-7</fullName>
    </submittedName>
</protein>
<dbReference type="PROSITE" id="PS00139">
    <property type="entry name" value="THIOL_PROTEASE_CYS"/>
    <property type="match status" value="1"/>
</dbReference>
<dbReference type="OrthoDB" id="424753at2759"/>
<dbReference type="Proteomes" id="UP000005239">
    <property type="component" value="Unassembled WGS sequence"/>
</dbReference>
<name>A0A2A6BXN3_PRIPA</name>
<dbReference type="CDD" id="cd00214">
    <property type="entry name" value="Calpain_III"/>
    <property type="match status" value="1"/>
</dbReference>
<sequence length="988" mass="111002">MSDEDGYYQEEYAEGNGYYDGGDGDEYYEGQDYQPEESYEEPEEPEPEELDPEDHQHEDEHDGTYNDPPEFEATEEEAEELVAAAATGDLESIDDSVPAAMAPKNYGSADGDEPPKVQHASMFKGVMDGFGGGGMSGIIGEIQNITGGGGSGGGGMMTNLLASGALGGMVEKAITAAAEKFLKVDASTGAIIGAIAGNLIFNRGGCNNSLGGMGKMILENIMNGKFRRDVTPWKPPVPGATSFNLDFNTERDKCLREKRLFSDPEFPPCDRSIYFKERPSQTIEWKRPSDIVENPQLIVEGHSRFDVKQGALGDCWLLAAVANLTLRDELFYRVVPPDQSFTEYYAGIFHFQFWRYGRWVDVVIDDMLPTVNGKLYYMHSAEHNEFWSALLEKAYAKLYGSYENLEGGSTAEALEDFTGGLTESFDLKKTEAQTVLAMLVRGFQMGSLFGCSIAADPAVKEAIQPNGLVRGHAYSITALHTVKISRGDQVLLRIRNPWGNSDEWNGPWADGDVRWEDVSEDQKRSMQVTFKKDGEFWMAFEDFMREYEEMEVCNLSAEVMNEICQMTGVDQTCTASGQNVQWREVQQDGSWSIAEKTAGGCANNPKTYWLNPQFGSRFTVTNESVEHDGKCTIIVAVLQKYRRELRVENKDSLPIGFSIYRAPALSEALDEQFFRSNKNVARTPVFIDLREVTVRFRSEPGDYIIVPCTFEPNSGEDLSRRGRVPDARLCQWRSANRLMGAVLSGFRRRSSLMEYNRNRDHADNEHRAVAPLVSRDVSPHVSSFERSRKFRKSIDTSQEDRSSLYSQSAESESFENEKKKKDPSSHSSDTSYRVKSLPEIKDYRKWCKDNVVEDTLWIEAVRAFNARQKTWKRKATPARSLRRMGCTPTGLKWTQCAREVYRRGPPAEWVVAPNLHQEQQLRKYKQIDDDVDSQVARFSLLSLEVSRSISSSSLASYDDDSDVSTVPERSKITTTSSEDEVMTSSSSH</sequence>
<dbReference type="InterPro" id="IPR000169">
    <property type="entry name" value="Pept_cys_AS"/>
</dbReference>
<feature type="compositionally biased region" description="Acidic residues" evidence="5">
    <location>
        <begin position="69"/>
        <end position="79"/>
    </location>
</feature>
<dbReference type="InterPro" id="IPR036213">
    <property type="entry name" value="Calpain_III_sf"/>
</dbReference>
<evidence type="ECO:0000256" key="5">
    <source>
        <dbReference type="SAM" id="MobiDB-lite"/>
    </source>
</evidence>
<dbReference type="EnsemblMetazoa" id="PPA11727.1">
    <property type="protein sequence ID" value="PPA11727.1"/>
    <property type="gene ID" value="WBGene00101281"/>
</dbReference>
<keyword evidence="7" id="KW-1185">Reference proteome</keyword>
<reference evidence="7" key="1">
    <citation type="journal article" date="2008" name="Nat. Genet.">
        <title>The Pristionchus pacificus genome provides a unique perspective on nematode lifestyle and parasitism.</title>
        <authorList>
            <person name="Dieterich C."/>
            <person name="Clifton S.W."/>
            <person name="Schuster L.N."/>
            <person name="Chinwalla A."/>
            <person name="Delehaunty K."/>
            <person name="Dinkelacker I."/>
            <person name="Fulton L."/>
            <person name="Fulton R."/>
            <person name="Godfrey J."/>
            <person name="Minx P."/>
            <person name="Mitreva M."/>
            <person name="Roeseler W."/>
            <person name="Tian H."/>
            <person name="Witte H."/>
            <person name="Yang S.P."/>
            <person name="Wilson R.K."/>
            <person name="Sommer R.J."/>
        </authorList>
    </citation>
    <scope>NUCLEOTIDE SEQUENCE [LARGE SCALE GENOMIC DNA]</scope>
    <source>
        <strain evidence="7">PS312</strain>
    </source>
</reference>
<feature type="compositionally biased region" description="Acidic residues" evidence="5">
    <location>
        <begin position="1"/>
        <end position="13"/>
    </location>
</feature>
<gene>
    <name evidence="6" type="primary">WBGene00101281</name>
</gene>
<dbReference type="InterPro" id="IPR022683">
    <property type="entry name" value="Calpain_III"/>
</dbReference>
<keyword evidence="4" id="KW-0788">Thiol protease</keyword>
<dbReference type="SUPFAM" id="SSF54001">
    <property type="entry name" value="Cysteine proteinases"/>
    <property type="match status" value="1"/>
</dbReference>
<dbReference type="PROSITE" id="PS50203">
    <property type="entry name" value="CALPAIN_CAT"/>
    <property type="match status" value="1"/>
</dbReference>